<dbReference type="OrthoDB" id="9153660at2"/>
<dbReference type="Proteomes" id="UP000316096">
    <property type="component" value="Unassembled WGS sequence"/>
</dbReference>
<dbReference type="InterPro" id="IPR015943">
    <property type="entry name" value="WD40/YVTN_repeat-like_dom_sf"/>
</dbReference>
<dbReference type="InterPro" id="IPR025295">
    <property type="entry name" value="eCIS_core_dom"/>
</dbReference>
<sequence length="946" mass="101581">MANDGRALARGIANGVTEALPTYLRKRLERGLGADLSLMRVHTGPVADRLARTLGAEAFTYGSDVFFRDGAYAPDTPQGLWLLAHEAAHVAQQAGARSLDDNTHDDPWERDADRCADRILAGRRAPSTAYGPPRVPVIQRHVSFEHRLLGDAPTADLVAVSTNGPTRGQFLGNQIELLTLWQDDPEQVTESDINAKCPWIRTLRLGPGNLLVTYGELNALPDYLADAGALDTVDPTIVLPILQVIRQEGFNQLTSLLTGGNPNVTFAQAACEPWSLSLVNNIVETTALDTLTIGLGSVGQNHYQGLLARNACHFAPFSWYRWQASHLIARDLAAQAHATGDPEMARRAWVHHGYADHFLEDSFAAGHLVNKTLIMQWFIEWAAQQTLLPVADWDAIKNITEARQPSLAGRWLYDPSFAGPSNDPQTDQEAASLVDRVVGSGILADGPVDQLAAYKNYLTFLASAVAQLGSATLHDYYNDNSVWASSAASTTPYELWGDSTLLSGANGGAGVQATSETAQLSQEALLEILGTGTTSITTAQIRAHFPTKAGPDRDHLHSLETWATTQKSFCMDRFGEFGPTIKTALLGLASPRLGLVSQDQDFTSVWSASLPGSGFYPVNSLFHGDRLFSASDGYVYELDPHSGAVLHTLRLTTDGDTTSLATNGTTLYAGVSGHAYAIALDDWSGYAWKTTRNLGGTLDEQVNLLVSGTRLFAGSDGSVYELAPTTGAVLHSTELTSSLGGGVTRVSTDGTYLFAGVHGYAYGVRLSDWTTTWETPDNLGGTFAYEEVNVFVSGTRLFAGSDGYVYELAPATGQILRSLQLTTDVGGDVTRMATDGTYLFAGVHGYAYGVRLNDWGDYAWSRSVGGTLAYEEVSVLSLDGRLFAGSNGHVYRLTPETGTVQYGQLLTSTVGAGDYDTSILTDGTFLYAGVHGYAYKVLVTTPSNAT</sequence>
<accession>A0A543CP16</accession>
<proteinExistence type="predicted"/>
<feature type="domain" description="Pyrrolo-quinoline quinone repeat" evidence="1">
    <location>
        <begin position="604"/>
        <end position="737"/>
    </location>
</feature>
<dbReference type="InterPro" id="IPR011047">
    <property type="entry name" value="Quinoprotein_ADH-like_sf"/>
</dbReference>
<dbReference type="SUPFAM" id="SSF50998">
    <property type="entry name" value="Quinoprotein alcohol dehydrogenase-like"/>
    <property type="match status" value="1"/>
</dbReference>
<organism evidence="3 4">
    <name type="scientific">Actinoallomurus bryophytorum</name>
    <dbReference type="NCBI Taxonomy" id="1490222"/>
    <lineage>
        <taxon>Bacteria</taxon>
        <taxon>Bacillati</taxon>
        <taxon>Actinomycetota</taxon>
        <taxon>Actinomycetes</taxon>
        <taxon>Streptosporangiales</taxon>
        <taxon>Thermomonosporaceae</taxon>
        <taxon>Actinoallomurus</taxon>
    </lineage>
</organism>
<comment type="caution">
    <text evidence="3">The sequence shown here is derived from an EMBL/GenBank/DDBJ whole genome shotgun (WGS) entry which is preliminary data.</text>
</comment>
<dbReference type="AlphaFoldDB" id="A0A543CP16"/>
<dbReference type="EMBL" id="VFOZ01000001">
    <property type="protein sequence ID" value="TQL98839.1"/>
    <property type="molecule type" value="Genomic_DNA"/>
</dbReference>
<evidence type="ECO:0000259" key="1">
    <source>
        <dbReference type="Pfam" id="PF13360"/>
    </source>
</evidence>
<evidence type="ECO:0000313" key="4">
    <source>
        <dbReference type="Proteomes" id="UP000316096"/>
    </source>
</evidence>
<protein>
    <submittedName>
        <fullName evidence="3">Outer membrane protein assembly factor BamB</fullName>
    </submittedName>
</protein>
<gene>
    <name evidence="3" type="ORF">FB559_4473</name>
</gene>
<name>A0A543CP16_9ACTN</name>
<dbReference type="Gene3D" id="2.130.10.10">
    <property type="entry name" value="YVTN repeat-like/Quinoprotein amine dehydrogenase"/>
    <property type="match status" value="1"/>
</dbReference>
<evidence type="ECO:0000313" key="3">
    <source>
        <dbReference type="EMBL" id="TQL98839.1"/>
    </source>
</evidence>
<dbReference type="Pfam" id="PF13699">
    <property type="entry name" value="eCIS_core"/>
    <property type="match status" value="1"/>
</dbReference>
<reference evidence="3 4" key="1">
    <citation type="submission" date="2019-06" db="EMBL/GenBank/DDBJ databases">
        <title>Sequencing the genomes of 1000 actinobacteria strains.</title>
        <authorList>
            <person name="Klenk H.-P."/>
        </authorList>
    </citation>
    <scope>NUCLEOTIDE SEQUENCE [LARGE SCALE GENOMIC DNA]</scope>
    <source>
        <strain evidence="3 4">DSM 102200</strain>
    </source>
</reference>
<dbReference type="Pfam" id="PF13360">
    <property type="entry name" value="PQQ_2"/>
    <property type="match status" value="1"/>
</dbReference>
<evidence type="ECO:0000259" key="2">
    <source>
        <dbReference type="Pfam" id="PF13699"/>
    </source>
</evidence>
<keyword evidence="4" id="KW-1185">Reference proteome</keyword>
<dbReference type="RefSeq" id="WP_141957392.1">
    <property type="nucleotide sequence ID" value="NZ_VFOZ01000001.1"/>
</dbReference>
<dbReference type="InterPro" id="IPR002372">
    <property type="entry name" value="PQQ_rpt_dom"/>
</dbReference>
<feature type="domain" description="eCIS core" evidence="2">
    <location>
        <begin position="20"/>
        <end position="96"/>
    </location>
</feature>